<feature type="domain" description="Transthyretin/hydroxyisourate hydrolase" evidence="9">
    <location>
        <begin position="387"/>
        <end position="495"/>
    </location>
</feature>
<dbReference type="PANTHER" id="PTHR10395:SF7">
    <property type="entry name" value="5-HYDROXYISOURATE HYDROLASE"/>
    <property type="match status" value="1"/>
</dbReference>
<dbReference type="InterPro" id="IPR023419">
    <property type="entry name" value="Transthyretin_CS"/>
</dbReference>
<reference evidence="10 11" key="1">
    <citation type="journal article" date="2017" name="Curr. Biol.">
        <title>The Evolution of Venom by Co-option of Single-Copy Genes.</title>
        <authorList>
            <person name="Martinson E.O."/>
            <person name="Mrinalini"/>
            <person name="Kelkar Y.D."/>
            <person name="Chang C.H."/>
            <person name="Werren J.H."/>
        </authorList>
    </citation>
    <scope>NUCLEOTIDE SEQUENCE [LARGE SCALE GENOMIC DNA]</scope>
    <source>
        <strain evidence="10 11">Alberta</strain>
        <tissue evidence="10">Whole body</tissue>
    </source>
</reference>
<evidence type="ECO:0000256" key="6">
    <source>
        <dbReference type="ARBA" id="ARBA00022631"/>
    </source>
</evidence>
<feature type="region of interest" description="Disordered" evidence="8">
    <location>
        <begin position="344"/>
        <end position="369"/>
    </location>
</feature>
<comment type="similarity">
    <text evidence="3">Belongs to the transthyretin family. 5-hydroxyisourate hydrolase subfamily.</text>
</comment>
<dbReference type="AlphaFoldDB" id="A0A232ELH2"/>
<evidence type="ECO:0000256" key="1">
    <source>
        <dbReference type="ARBA" id="ARBA00001043"/>
    </source>
</evidence>
<evidence type="ECO:0000256" key="4">
    <source>
        <dbReference type="ARBA" id="ARBA00011881"/>
    </source>
</evidence>
<dbReference type="InterPro" id="IPR014306">
    <property type="entry name" value="Hydroxyisourate_hydrolase"/>
</dbReference>
<keyword evidence="6" id="KW-0659">Purine metabolism</keyword>
<dbReference type="GO" id="GO:0033971">
    <property type="term" value="F:hydroxyisourate hydrolase activity"/>
    <property type="evidence" value="ECO:0007669"/>
    <property type="project" value="UniProtKB-EC"/>
</dbReference>
<dbReference type="Pfam" id="PF00576">
    <property type="entry name" value="Transthyretin"/>
    <property type="match status" value="1"/>
</dbReference>
<dbReference type="InterPro" id="IPR036817">
    <property type="entry name" value="Transthyretin/HIU_hydrolase_sf"/>
</dbReference>
<gene>
    <name evidence="10" type="ORF">TSAR_000419</name>
</gene>
<dbReference type="PANTHER" id="PTHR10395">
    <property type="entry name" value="URICASE AND TRANSTHYRETIN-RELATED"/>
    <property type="match status" value="1"/>
</dbReference>
<evidence type="ECO:0000256" key="7">
    <source>
        <dbReference type="ARBA" id="ARBA00022801"/>
    </source>
</evidence>
<evidence type="ECO:0000259" key="9">
    <source>
        <dbReference type="Pfam" id="PF00576"/>
    </source>
</evidence>
<name>A0A232ELH2_9HYME</name>
<feature type="compositionally biased region" description="Acidic residues" evidence="8">
    <location>
        <begin position="127"/>
        <end position="155"/>
    </location>
</feature>
<evidence type="ECO:0000256" key="3">
    <source>
        <dbReference type="ARBA" id="ARBA00009850"/>
    </source>
</evidence>
<dbReference type="EMBL" id="NNAY01003559">
    <property type="protein sequence ID" value="OXU19200.1"/>
    <property type="molecule type" value="Genomic_DNA"/>
</dbReference>
<sequence>MEEIKTEEDNVIRIVEVKTKEPKNTETQEIVRLTPTGKISHAKTRVYTQRYRKEWEHMADFKDWLTSVPYQATRAFCKYCQRNLHAHRLSLLKHMCTLKHQRAAVQYNKREAAQQQNSNDINYVVESLDDDDGDNEDEDDDYNDDNEGDVVDDDDINNETTEYLQDVGEELNIEGEVQEEVIEESEGIHEPVFKKLCIVKNEAQDTLAQAMSHVHSDYSTENEEPIELQMEVESVEEDHEEDNLKPYQYVKYSTNQKDQTDIQKEAMNKTQKEVADEAIKTLIAESKGNSQAEDNAKKVLFFSSGGKTYSLVKSKLPPVVMNQFNDKNFTVVAKLAKQDVKLKETTSSTNVTTSSTASASQDSKKNLAATKTTSMTTKSVLLKKPIVSTHVLETSKGVPVCGLQVSLYKLQDGRWTFVHESITTANGFCNDFSSCAKNSLTTGRYKFHYDVEKYYNMRKQATIYPFIEIVFDIKDPNASYHIPLLVSPFSYSTFKDSPR</sequence>
<protein>
    <recommendedName>
        <fullName evidence="5">hydroxyisourate hydrolase</fullName>
        <ecNumber evidence="5">3.5.2.17</ecNumber>
    </recommendedName>
</protein>
<dbReference type="Proteomes" id="UP000215335">
    <property type="component" value="Unassembled WGS sequence"/>
</dbReference>
<dbReference type="NCBIfam" id="TIGR02962">
    <property type="entry name" value="hdxy_isourate"/>
    <property type="match status" value="1"/>
</dbReference>
<evidence type="ECO:0000256" key="5">
    <source>
        <dbReference type="ARBA" id="ARBA00012609"/>
    </source>
</evidence>
<evidence type="ECO:0000313" key="11">
    <source>
        <dbReference type="Proteomes" id="UP000215335"/>
    </source>
</evidence>
<dbReference type="SUPFAM" id="SSF49472">
    <property type="entry name" value="Transthyretin (synonym: prealbumin)"/>
    <property type="match status" value="1"/>
</dbReference>
<feature type="compositionally biased region" description="Low complexity" evidence="8">
    <location>
        <begin position="345"/>
        <end position="360"/>
    </location>
</feature>
<dbReference type="STRING" id="543379.A0A232ELH2"/>
<evidence type="ECO:0000256" key="8">
    <source>
        <dbReference type="SAM" id="MobiDB-lite"/>
    </source>
</evidence>
<proteinExistence type="inferred from homology"/>
<dbReference type="Gene3D" id="2.60.40.180">
    <property type="entry name" value="Transthyretin/hydroxyisourate hydrolase domain"/>
    <property type="match status" value="1"/>
</dbReference>
<dbReference type="EC" id="3.5.2.17" evidence="5"/>
<keyword evidence="11" id="KW-1185">Reference proteome</keyword>
<accession>A0A232ELH2</accession>
<organism evidence="10 11">
    <name type="scientific">Trichomalopsis sarcophagae</name>
    <dbReference type="NCBI Taxonomy" id="543379"/>
    <lineage>
        <taxon>Eukaryota</taxon>
        <taxon>Metazoa</taxon>
        <taxon>Ecdysozoa</taxon>
        <taxon>Arthropoda</taxon>
        <taxon>Hexapoda</taxon>
        <taxon>Insecta</taxon>
        <taxon>Pterygota</taxon>
        <taxon>Neoptera</taxon>
        <taxon>Endopterygota</taxon>
        <taxon>Hymenoptera</taxon>
        <taxon>Apocrita</taxon>
        <taxon>Proctotrupomorpha</taxon>
        <taxon>Chalcidoidea</taxon>
        <taxon>Pteromalidae</taxon>
        <taxon>Pteromalinae</taxon>
        <taxon>Trichomalopsis</taxon>
    </lineage>
</organism>
<dbReference type="CDD" id="cd05822">
    <property type="entry name" value="TLP_HIUase"/>
    <property type="match status" value="1"/>
</dbReference>
<dbReference type="OrthoDB" id="10265230at2759"/>
<comment type="catalytic activity">
    <reaction evidence="1">
        <text>5-hydroxyisourate + H2O = 5-hydroxy-2-oxo-4-ureido-2,5-dihydro-1H-imidazole-5-carboxylate + H(+)</text>
        <dbReference type="Rhea" id="RHEA:23736"/>
        <dbReference type="ChEBI" id="CHEBI:15377"/>
        <dbReference type="ChEBI" id="CHEBI:15378"/>
        <dbReference type="ChEBI" id="CHEBI:18072"/>
        <dbReference type="ChEBI" id="CHEBI:58639"/>
        <dbReference type="EC" id="3.5.2.17"/>
    </reaction>
</comment>
<dbReference type="GO" id="GO:0006144">
    <property type="term" value="P:purine nucleobase metabolic process"/>
    <property type="evidence" value="ECO:0007669"/>
    <property type="project" value="UniProtKB-KW"/>
</dbReference>
<evidence type="ECO:0000313" key="10">
    <source>
        <dbReference type="EMBL" id="OXU19200.1"/>
    </source>
</evidence>
<dbReference type="InterPro" id="IPR023416">
    <property type="entry name" value="Transthyretin/HIU_hydrolase_d"/>
</dbReference>
<keyword evidence="7" id="KW-0378">Hydrolase</keyword>
<evidence type="ECO:0000256" key="2">
    <source>
        <dbReference type="ARBA" id="ARBA00002704"/>
    </source>
</evidence>
<comment type="caution">
    <text evidence="10">The sequence shown here is derived from an EMBL/GenBank/DDBJ whole genome shotgun (WGS) entry which is preliminary data.</text>
</comment>
<comment type="function">
    <text evidence="2">Catalyzes the hydrolysis of 5-hydroxyisourate (HIU) to 2-oxo-4-hydroxy-4-carboxy-5-ureidoimidazoline (OHCU).</text>
</comment>
<comment type="subunit">
    <text evidence="4">Homotetramer.</text>
</comment>
<feature type="region of interest" description="Disordered" evidence="8">
    <location>
        <begin position="126"/>
        <end position="155"/>
    </location>
</feature>
<dbReference type="PROSITE" id="PS00769">
    <property type="entry name" value="TRANSTHYRETIN_2"/>
    <property type="match status" value="1"/>
</dbReference>